<dbReference type="EMBL" id="JAMZDX010000009">
    <property type="protein sequence ID" value="MCP2314359.1"/>
    <property type="molecule type" value="Genomic_DNA"/>
</dbReference>
<evidence type="ECO:0000259" key="3">
    <source>
        <dbReference type="Pfam" id="PF00296"/>
    </source>
</evidence>
<dbReference type="PANTHER" id="PTHR30137:SF8">
    <property type="entry name" value="BLR5498 PROTEIN"/>
    <property type="match status" value="1"/>
</dbReference>
<feature type="domain" description="Luciferase-like" evidence="3">
    <location>
        <begin position="1"/>
        <end position="262"/>
    </location>
</feature>
<comment type="caution">
    <text evidence="4">The sequence shown here is derived from an EMBL/GenBank/DDBJ whole genome shotgun (WGS) entry which is preliminary data.</text>
</comment>
<sequence>MDLSLFFFADTADTATVGDRYRLLLDSARFADAHGLRAVWTPERHFHSFGGQYPNPALTGAMVAAVTERVAIRAGSVVAPLHHPIRIAEEWSVVDNLSNGRVGVSFASGWHARDFVLQPENYKDRKNIMIETARTVQRLWRGEEITFDGPEGEPRPIRLTPRPVQADLPLWITAAGSPQTFRIAGRLGAGVLTHQLGQEHDALDRNIATYREGLAEEHPAGTRGHVVLMLHTLLGEDRQTVRDLVREPLTEYLRSSMDLIAAAPAQVGADGFSLDRIPERDRAFLLSRSFDRLFSNAGLFGTVEDGLRTARRLAAIGVDEIACLIDFGVGHDHVRDSLHHLAALNARLAEDRAAA</sequence>
<evidence type="ECO:0000313" key="5">
    <source>
        <dbReference type="Proteomes" id="UP001206483"/>
    </source>
</evidence>
<dbReference type="RefSeq" id="WP_253804677.1">
    <property type="nucleotide sequence ID" value="NZ_BAAAUB010000092.1"/>
</dbReference>
<dbReference type="InterPro" id="IPR036661">
    <property type="entry name" value="Luciferase-like_sf"/>
</dbReference>
<proteinExistence type="predicted"/>
<evidence type="ECO:0000313" key="4">
    <source>
        <dbReference type="EMBL" id="MCP2314359.1"/>
    </source>
</evidence>
<dbReference type="Proteomes" id="UP001206483">
    <property type="component" value="Unassembled WGS sequence"/>
</dbReference>
<dbReference type="Gene3D" id="3.20.20.30">
    <property type="entry name" value="Luciferase-like domain"/>
    <property type="match status" value="1"/>
</dbReference>
<reference evidence="4 5" key="1">
    <citation type="submission" date="2022-06" db="EMBL/GenBank/DDBJ databases">
        <title>Sequencing the genomes of 1000 actinobacteria strains.</title>
        <authorList>
            <person name="Klenk H.-P."/>
        </authorList>
    </citation>
    <scope>NUCLEOTIDE SEQUENCE [LARGE SCALE GENOMIC DNA]</scope>
    <source>
        <strain evidence="4 5">DSM 41656</strain>
    </source>
</reference>
<dbReference type="PANTHER" id="PTHR30137">
    <property type="entry name" value="LUCIFERASE-LIKE MONOOXYGENASE"/>
    <property type="match status" value="1"/>
</dbReference>
<keyword evidence="1" id="KW-0560">Oxidoreductase</keyword>
<gene>
    <name evidence="4" type="ORF">FHR36_007560</name>
</gene>
<dbReference type="InterPro" id="IPR024011">
    <property type="entry name" value="Biosynth_lucif-like_mOase_dom"/>
</dbReference>
<protein>
    <submittedName>
        <fullName evidence="4">Natural product biosynthesis luciferase-like monooxygenase protein</fullName>
    </submittedName>
</protein>
<dbReference type="InterPro" id="IPR011251">
    <property type="entry name" value="Luciferase-like_dom"/>
</dbReference>
<dbReference type="SUPFAM" id="SSF51679">
    <property type="entry name" value="Bacterial luciferase-like"/>
    <property type="match status" value="1"/>
</dbReference>
<keyword evidence="5" id="KW-1185">Reference proteome</keyword>
<accession>A0ABT1JAW3</accession>
<organism evidence="4 5">
    <name type="scientific">Kitasatospora paracochleata</name>
    <dbReference type="NCBI Taxonomy" id="58354"/>
    <lineage>
        <taxon>Bacteria</taxon>
        <taxon>Bacillati</taxon>
        <taxon>Actinomycetota</taxon>
        <taxon>Actinomycetes</taxon>
        <taxon>Kitasatosporales</taxon>
        <taxon>Streptomycetaceae</taxon>
        <taxon>Kitasatospora</taxon>
    </lineage>
</organism>
<evidence type="ECO:0000256" key="2">
    <source>
        <dbReference type="ARBA" id="ARBA00023033"/>
    </source>
</evidence>
<evidence type="ECO:0000256" key="1">
    <source>
        <dbReference type="ARBA" id="ARBA00023002"/>
    </source>
</evidence>
<dbReference type="NCBIfam" id="TIGR04020">
    <property type="entry name" value="seco_metab_LLM"/>
    <property type="match status" value="1"/>
</dbReference>
<dbReference type="Pfam" id="PF00296">
    <property type="entry name" value="Bac_luciferase"/>
    <property type="match status" value="1"/>
</dbReference>
<dbReference type="InterPro" id="IPR050766">
    <property type="entry name" value="Bact_Lucif_Oxidored"/>
</dbReference>
<keyword evidence="2" id="KW-0503">Monooxygenase</keyword>
<name>A0ABT1JAW3_9ACTN</name>